<reference evidence="2" key="1">
    <citation type="submission" date="2018-11" db="EMBL/GenBank/DDBJ databases">
        <title>Chitinophaga lutea sp.nov., isolate from arsenic contaminated soil.</title>
        <authorList>
            <person name="Zong Y."/>
        </authorList>
    </citation>
    <scope>NUCLEOTIDE SEQUENCE [LARGE SCALE GENOMIC DNA]</scope>
    <source>
        <strain evidence="2">YLT18</strain>
    </source>
</reference>
<evidence type="ECO:0000313" key="1">
    <source>
        <dbReference type="EMBL" id="RPD43260.1"/>
    </source>
</evidence>
<comment type="caution">
    <text evidence="1">The sequence shown here is derived from an EMBL/GenBank/DDBJ whole genome shotgun (WGS) entry which is preliminary data.</text>
</comment>
<protein>
    <submittedName>
        <fullName evidence="1">Uncharacterized protein</fullName>
    </submittedName>
</protein>
<sequence>MHNPQNNISGPGSSIKKQIRIQSVKYQVCLGKFLTLNFFIKSCARCPERQPPSSFYKKIQG</sequence>
<organism evidence="1 2">
    <name type="scientific">Chitinophaga barathri</name>
    <dbReference type="NCBI Taxonomy" id="1647451"/>
    <lineage>
        <taxon>Bacteria</taxon>
        <taxon>Pseudomonadati</taxon>
        <taxon>Bacteroidota</taxon>
        <taxon>Chitinophagia</taxon>
        <taxon>Chitinophagales</taxon>
        <taxon>Chitinophagaceae</taxon>
        <taxon>Chitinophaga</taxon>
    </lineage>
</organism>
<dbReference type="Proteomes" id="UP000279089">
    <property type="component" value="Unassembled WGS sequence"/>
</dbReference>
<proteinExistence type="predicted"/>
<dbReference type="AlphaFoldDB" id="A0A3N4MSY4"/>
<evidence type="ECO:0000313" key="2">
    <source>
        <dbReference type="Proteomes" id="UP000279089"/>
    </source>
</evidence>
<accession>A0A3N4MSY4</accession>
<dbReference type="EMBL" id="RMBX01000001">
    <property type="protein sequence ID" value="RPD43260.1"/>
    <property type="molecule type" value="Genomic_DNA"/>
</dbReference>
<keyword evidence="2" id="KW-1185">Reference proteome</keyword>
<name>A0A3N4MSY4_9BACT</name>
<gene>
    <name evidence="1" type="ORF">EG028_02895</name>
</gene>